<comment type="caution">
    <text evidence="2">The sequence shown here is derived from an EMBL/GenBank/DDBJ whole genome shotgun (WGS) entry which is preliminary data.</text>
</comment>
<keyword evidence="1" id="KW-0472">Membrane</keyword>
<evidence type="ECO:0000256" key="1">
    <source>
        <dbReference type="SAM" id="Phobius"/>
    </source>
</evidence>
<accession>A0ABQ6JVB9</accession>
<proteinExistence type="predicted"/>
<organism evidence="2 3">
    <name type="scientific">Homoserinibacter gongjuensis</name>
    <dbReference type="NCBI Taxonomy" id="1162968"/>
    <lineage>
        <taxon>Bacteria</taxon>
        <taxon>Bacillati</taxon>
        <taxon>Actinomycetota</taxon>
        <taxon>Actinomycetes</taxon>
        <taxon>Micrococcales</taxon>
        <taxon>Microbacteriaceae</taxon>
        <taxon>Homoserinibacter</taxon>
    </lineage>
</organism>
<keyword evidence="1" id="KW-0812">Transmembrane</keyword>
<dbReference type="EMBL" id="BSVA01000001">
    <property type="protein sequence ID" value="GMA90591.1"/>
    <property type="molecule type" value="Genomic_DNA"/>
</dbReference>
<reference evidence="3" key="1">
    <citation type="journal article" date="2019" name="Int. J. Syst. Evol. Microbiol.">
        <title>The Global Catalogue of Microorganisms (GCM) 10K type strain sequencing project: providing services to taxonomists for standard genome sequencing and annotation.</title>
        <authorList>
            <consortium name="The Broad Institute Genomics Platform"/>
            <consortium name="The Broad Institute Genome Sequencing Center for Infectious Disease"/>
            <person name="Wu L."/>
            <person name="Ma J."/>
        </authorList>
    </citation>
    <scope>NUCLEOTIDE SEQUENCE [LARGE SCALE GENOMIC DNA]</scope>
    <source>
        <strain evidence="3">NBRC 108755</strain>
    </source>
</reference>
<keyword evidence="1" id="KW-1133">Transmembrane helix</keyword>
<evidence type="ECO:0000313" key="3">
    <source>
        <dbReference type="Proteomes" id="UP001157069"/>
    </source>
</evidence>
<protein>
    <recommendedName>
        <fullName evidence="4">DUF393 domain-containing protein</fullName>
    </recommendedName>
</protein>
<name>A0ABQ6JVB9_9MICO</name>
<dbReference type="Proteomes" id="UP001157069">
    <property type="component" value="Unassembled WGS sequence"/>
</dbReference>
<keyword evidence="3" id="KW-1185">Reference proteome</keyword>
<evidence type="ECO:0008006" key="4">
    <source>
        <dbReference type="Google" id="ProtNLM"/>
    </source>
</evidence>
<evidence type="ECO:0000313" key="2">
    <source>
        <dbReference type="EMBL" id="GMA90591.1"/>
    </source>
</evidence>
<feature type="transmembrane region" description="Helical" evidence="1">
    <location>
        <begin position="44"/>
        <end position="65"/>
    </location>
</feature>
<gene>
    <name evidence="2" type="ORF">GCM10025869_11200</name>
</gene>
<sequence length="101" mass="11279">MLKDPVGLDFTLGFVDRVVRPEDPRVAAKNFERLSRRVPRFLPWPLRALITLGGGFSVLFPWLVIPIARRVLRRMVDHLVVDATPANSTRPSGGCAHPEPA</sequence>